<comment type="similarity">
    <text evidence="1">Belongs to the aldo/keto reductase family.</text>
</comment>
<dbReference type="PANTHER" id="PTHR43827:SF3">
    <property type="entry name" value="NADP-DEPENDENT OXIDOREDUCTASE DOMAIN-CONTAINING PROTEIN"/>
    <property type="match status" value="1"/>
</dbReference>
<dbReference type="STRING" id="5353.A0A1Q3E9X5"/>
<evidence type="ECO:0000256" key="1">
    <source>
        <dbReference type="ARBA" id="ARBA00007905"/>
    </source>
</evidence>
<dbReference type="InterPro" id="IPR023210">
    <property type="entry name" value="NADP_OxRdtase_dom"/>
</dbReference>
<accession>A0A1Q3E9X5</accession>
<name>A0A1Q3E9X5_LENED</name>
<dbReference type="Proteomes" id="UP000188533">
    <property type="component" value="Unassembled WGS sequence"/>
</dbReference>
<proteinExistence type="inferred from homology"/>
<comment type="caution">
    <text evidence="5">The sequence shown here is derived from an EMBL/GenBank/DDBJ whole genome shotgun (WGS) entry which is preliminary data.</text>
</comment>
<sequence length="372" mass="41654">MAADIPHFLLSDGTKIPSIGLGCWMGAPGGAERVYEMCKKAISIGYRHFDTASGYANEKEVGKAIRDSGIPRNEFYITTKLGWQHHRVKESFEESLNNLDCEYIDLYLMHWPQALEPGTNNVLPPEAKPTIVDTWKEMEKLLGTGKVKTLGVSNFSIKTLEQLLPQCSIRPAVNQVEIHPFLPQNALKAFCESQNILLTAYSPLGQRVDLPIGLFKNTTIQKLAEKLKVDIGQMLISWGVQRKTVVVAKTENEARLKQNITVVKLSAEDMKILDEVHRESGCHRTLCHADPSRTGGVLFGWTYEQLAKLLAKGHHVKAAIREKKAAQFKQLYQSHQSQLDVVIIDDISTAQFPEALKLCGLVWTELDLIDLL</sequence>
<keyword evidence="2" id="KW-0521">NADP</keyword>
<dbReference type="InterPro" id="IPR036812">
    <property type="entry name" value="NAD(P)_OxRdtase_dom_sf"/>
</dbReference>
<reference evidence="5 6" key="2">
    <citation type="submission" date="2017-02" db="EMBL/GenBank/DDBJ databases">
        <title>A genome survey and senescence transcriptome analysis in Lentinula edodes.</title>
        <authorList>
            <person name="Sakamoto Y."/>
            <person name="Nakade K."/>
            <person name="Sato S."/>
            <person name="Yoshida Y."/>
            <person name="Miyazaki K."/>
            <person name="Natsume S."/>
            <person name="Konno N."/>
        </authorList>
    </citation>
    <scope>NUCLEOTIDE SEQUENCE [LARGE SCALE GENOMIC DNA]</scope>
    <source>
        <strain evidence="5 6">NBRC 111202</strain>
    </source>
</reference>
<dbReference type="EMBL" id="BDGU01000173">
    <property type="protein sequence ID" value="GAW04026.1"/>
    <property type="molecule type" value="Genomic_DNA"/>
</dbReference>
<evidence type="ECO:0000256" key="3">
    <source>
        <dbReference type="ARBA" id="ARBA00023002"/>
    </source>
</evidence>
<keyword evidence="6" id="KW-1185">Reference proteome</keyword>
<dbReference type="Gene3D" id="3.20.20.100">
    <property type="entry name" value="NADP-dependent oxidoreductase domain"/>
    <property type="match status" value="1"/>
</dbReference>
<dbReference type="GO" id="GO:0016616">
    <property type="term" value="F:oxidoreductase activity, acting on the CH-OH group of donors, NAD or NADP as acceptor"/>
    <property type="evidence" value="ECO:0007669"/>
    <property type="project" value="UniProtKB-ARBA"/>
</dbReference>
<protein>
    <submittedName>
        <fullName evidence="5">Aado keto reductase</fullName>
    </submittedName>
</protein>
<dbReference type="Pfam" id="PF00248">
    <property type="entry name" value="Aldo_ket_red"/>
    <property type="match status" value="1"/>
</dbReference>
<dbReference type="PROSITE" id="PS00062">
    <property type="entry name" value="ALDOKETO_REDUCTASE_2"/>
    <property type="match status" value="1"/>
</dbReference>
<dbReference type="InterPro" id="IPR018170">
    <property type="entry name" value="Aldo/ket_reductase_CS"/>
</dbReference>
<evidence type="ECO:0000313" key="5">
    <source>
        <dbReference type="EMBL" id="GAW04026.1"/>
    </source>
</evidence>
<evidence type="ECO:0000313" key="6">
    <source>
        <dbReference type="Proteomes" id="UP000188533"/>
    </source>
</evidence>
<keyword evidence="3" id="KW-0560">Oxidoreductase</keyword>
<dbReference type="CDD" id="cd19071">
    <property type="entry name" value="AKR_AKR1-5-like"/>
    <property type="match status" value="1"/>
</dbReference>
<gene>
    <name evidence="5" type="ORF">LENED_005789</name>
</gene>
<feature type="domain" description="NADP-dependent oxidoreductase" evidence="4">
    <location>
        <begin position="19"/>
        <end position="276"/>
    </location>
</feature>
<dbReference type="InterPro" id="IPR020471">
    <property type="entry name" value="AKR"/>
</dbReference>
<reference evidence="5 6" key="1">
    <citation type="submission" date="2016-08" db="EMBL/GenBank/DDBJ databases">
        <authorList>
            <consortium name="Lentinula edodes genome sequencing consortium"/>
            <person name="Sakamoto Y."/>
            <person name="Nakade K."/>
            <person name="Sato S."/>
            <person name="Yoshida Y."/>
            <person name="Miyazaki K."/>
            <person name="Natsume S."/>
            <person name="Konno N."/>
        </authorList>
    </citation>
    <scope>NUCLEOTIDE SEQUENCE [LARGE SCALE GENOMIC DNA]</scope>
    <source>
        <strain evidence="5 6">NBRC 111202</strain>
    </source>
</reference>
<evidence type="ECO:0000256" key="2">
    <source>
        <dbReference type="ARBA" id="ARBA00022857"/>
    </source>
</evidence>
<organism evidence="5 6">
    <name type="scientific">Lentinula edodes</name>
    <name type="common">Shiitake mushroom</name>
    <name type="synonym">Lentinus edodes</name>
    <dbReference type="NCBI Taxonomy" id="5353"/>
    <lineage>
        <taxon>Eukaryota</taxon>
        <taxon>Fungi</taxon>
        <taxon>Dikarya</taxon>
        <taxon>Basidiomycota</taxon>
        <taxon>Agaricomycotina</taxon>
        <taxon>Agaricomycetes</taxon>
        <taxon>Agaricomycetidae</taxon>
        <taxon>Agaricales</taxon>
        <taxon>Marasmiineae</taxon>
        <taxon>Omphalotaceae</taxon>
        <taxon>Lentinula</taxon>
    </lineage>
</organism>
<dbReference type="AlphaFoldDB" id="A0A1Q3E9X5"/>
<dbReference type="SUPFAM" id="SSF51430">
    <property type="entry name" value="NAD(P)-linked oxidoreductase"/>
    <property type="match status" value="1"/>
</dbReference>
<dbReference type="FunFam" id="3.20.20.100:FF:000002">
    <property type="entry name" value="2,5-diketo-D-gluconic acid reductase A"/>
    <property type="match status" value="1"/>
</dbReference>
<dbReference type="PANTHER" id="PTHR43827">
    <property type="entry name" value="2,5-DIKETO-D-GLUCONIC ACID REDUCTASE"/>
    <property type="match status" value="1"/>
</dbReference>
<dbReference type="PRINTS" id="PR00069">
    <property type="entry name" value="ALDKETRDTASE"/>
</dbReference>
<dbReference type="PROSITE" id="PS00798">
    <property type="entry name" value="ALDOKETO_REDUCTASE_1"/>
    <property type="match status" value="1"/>
</dbReference>
<evidence type="ECO:0000259" key="4">
    <source>
        <dbReference type="Pfam" id="PF00248"/>
    </source>
</evidence>